<dbReference type="SMART" id="SM00382">
    <property type="entry name" value="AAA"/>
    <property type="match status" value="1"/>
</dbReference>
<keyword evidence="4" id="KW-0547">Nucleotide-binding</keyword>
<feature type="transmembrane region" description="Helical" evidence="9">
    <location>
        <begin position="1051"/>
        <end position="1073"/>
    </location>
</feature>
<evidence type="ECO:0000313" key="11">
    <source>
        <dbReference type="EMBL" id="GMI40487.1"/>
    </source>
</evidence>
<evidence type="ECO:0000256" key="5">
    <source>
        <dbReference type="ARBA" id="ARBA00022840"/>
    </source>
</evidence>
<comment type="caution">
    <text evidence="11">The sequence shown here is derived from an EMBL/GenBank/DDBJ whole genome shotgun (WGS) entry which is preliminary data.</text>
</comment>
<accession>A0A9W7L8T9</accession>
<evidence type="ECO:0000256" key="6">
    <source>
        <dbReference type="ARBA" id="ARBA00022989"/>
    </source>
</evidence>
<dbReference type="SUPFAM" id="SSF52540">
    <property type="entry name" value="P-loop containing nucleoside triphosphate hydrolases"/>
    <property type="match status" value="1"/>
</dbReference>
<gene>
    <name evidence="11" type="ORF">TrCOL_g10989</name>
</gene>
<dbReference type="Gene3D" id="2.30.29.30">
    <property type="entry name" value="Pleckstrin-homology domain (PH domain)/Phosphotyrosine-binding domain (PTB)"/>
    <property type="match status" value="1"/>
</dbReference>
<dbReference type="AlphaFoldDB" id="A0A9W7L8T9"/>
<feature type="compositionally biased region" description="Basic and acidic residues" evidence="8">
    <location>
        <begin position="625"/>
        <end position="638"/>
    </location>
</feature>
<dbReference type="PROSITE" id="PS50893">
    <property type="entry name" value="ABC_TRANSPORTER_2"/>
    <property type="match status" value="1"/>
</dbReference>
<evidence type="ECO:0000313" key="12">
    <source>
        <dbReference type="Proteomes" id="UP001165065"/>
    </source>
</evidence>
<feature type="region of interest" description="Disordered" evidence="8">
    <location>
        <begin position="691"/>
        <end position="779"/>
    </location>
</feature>
<evidence type="ECO:0000256" key="4">
    <source>
        <dbReference type="ARBA" id="ARBA00022741"/>
    </source>
</evidence>
<dbReference type="Pfam" id="PF00005">
    <property type="entry name" value="ABC_tran"/>
    <property type="match status" value="1"/>
</dbReference>
<dbReference type="CDD" id="cd03213">
    <property type="entry name" value="ABCG_EPDR"/>
    <property type="match status" value="1"/>
</dbReference>
<dbReference type="GO" id="GO:0016887">
    <property type="term" value="F:ATP hydrolysis activity"/>
    <property type="evidence" value="ECO:0007669"/>
    <property type="project" value="InterPro"/>
</dbReference>
<feature type="compositionally biased region" description="Basic and acidic residues" evidence="8">
    <location>
        <begin position="654"/>
        <end position="665"/>
    </location>
</feature>
<dbReference type="PANTHER" id="PTHR48041">
    <property type="entry name" value="ABC TRANSPORTER G FAMILY MEMBER 28"/>
    <property type="match status" value="1"/>
</dbReference>
<feature type="transmembrane region" description="Helical" evidence="9">
    <location>
        <begin position="976"/>
        <end position="993"/>
    </location>
</feature>
<evidence type="ECO:0000256" key="1">
    <source>
        <dbReference type="ARBA" id="ARBA00004141"/>
    </source>
</evidence>
<feature type="domain" description="ABC transporter" evidence="10">
    <location>
        <begin position="156"/>
        <end position="403"/>
    </location>
</feature>
<dbReference type="PROSITE" id="PS00211">
    <property type="entry name" value="ABC_TRANSPORTER_1"/>
    <property type="match status" value="1"/>
</dbReference>
<keyword evidence="12" id="KW-1185">Reference proteome</keyword>
<feature type="transmembrane region" description="Helical" evidence="9">
    <location>
        <begin position="78"/>
        <end position="99"/>
    </location>
</feature>
<dbReference type="EMBL" id="BRYA01000130">
    <property type="protein sequence ID" value="GMI40487.1"/>
    <property type="molecule type" value="Genomic_DNA"/>
</dbReference>
<evidence type="ECO:0000256" key="8">
    <source>
        <dbReference type="SAM" id="MobiDB-lite"/>
    </source>
</evidence>
<keyword evidence="2" id="KW-0813">Transport</keyword>
<dbReference type="FunFam" id="3.40.50.300:FF:000367">
    <property type="entry name" value="ABC transporter G family member 24"/>
    <property type="match status" value="1"/>
</dbReference>
<keyword evidence="5" id="KW-0067">ATP-binding</keyword>
<dbReference type="InterPro" id="IPR003439">
    <property type="entry name" value="ABC_transporter-like_ATP-bd"/>
</dbReference>
<dbReference type="InterPro" id="IPR003593">
    <property type="entry name" value="AAA+_ATPase"/>
</dbReference>
<dbReference type="Proteomes" id="UP001165065">
    <property type="component" value="Unassembled WGS sequence"/>
</dbReference>
<dbReference type="InterPro" id="IPR027417">
    <property type="entry name" value="P-loop_NTPase"/>
</dbReference>
<feature type="transmembrane region" description="Helical" evidence="9">
    <location>
        <begin position="950"/>
        <end position="969"/>
    </location>
</feature>
<dbReference type="OrthoDB" id="66620at2759"/>
<organism evidence="11 12">
    <name type="scientific">Triparma columacea</name>
    <dbReference type="NCBI Taxonomy" id="722753"/>
    <lineage>
        <taxon>Eukaryota</taxon>
        <taxon>Sar</taxon>
        <taxon>Stramenopiles</taxon>
        <taxon>Ochrophyta</taxon>
        <taxon>Bolidophyceae</taxon>
        <taxon>Parmales</taxon>
        <taxon>Triparmaceae</taxon>
        <taxon>Triparma</taxon>
    </lineage>
</organism>
<comment type="subcellular location">
    <subcellularLocation>
        <location evidence="1">Membrane</location>
        <topology evidence="1">Multi-pass membrane protein</topology>
    </subcellularLocation>
</comment>
<evidence type="ECO:0000256" key="3">
    <source>
        <dbReference type="ARBA" id="ARBA00022692"/>
    </source>
</evidence>
<feature type="compositionally biased region" description="Polar residues" evidence="8">
    <location>
        <begin position="643"/>
        <end position="653"/>
    </location>
</feature>
<keyword evidence="7 9" id="KW-0472">Membrane</keyword>
<dbReference type="InterPro" id="IPR011993">
    <property type="entry name" value="PH-like_dom_sf"/>
</dbReference>
<evidence type="ECO:0000256" key="7">
    <source>
        <dbReference type="ARBA" id="ARBA00023136"/>
    </source>
</evidence>
<dbReference type="GO" id="GO:0005524">
    <property type="term" value="F:ATP binding"/>
    <property type="evidence" value="ECO:0007669"/>
    <property type="project" value="UniProtKB-KW"/>
</dbReference>
<keyword evidence="6 9" id="KW-1133">Transmembrane helix</keyword>
<feature type="transmembrane region" description="Helical" evidence="9">
    <location>
        <begin position="915"/>
        <end position="938"/>
    </location>
</feature>
<reference evidence="12" key="1">
    <citation type="journal article" date="2023" name="Commun. Biol.">
        <title>Genome analysis of Parmales, the sister group of diatoms, reveals the evolutionary specialization of diatoms from phago-mixotrophs to photoautotrophs.</title>
        <authorList>
            <person name="Ban H."/>
            <person name="Sato S."/>
            <person name="Yoshikawa S."/>
            <person name="Yamada K."/>
            <person name="Nakamura Y."/>
            <person name="Ichinomiya M."/>
            <person name="Sato N."/>
            <person name="Blanc-Mathieu R."/>
            <person name="Endo H."/>
            <person name="Kuwata A."/>
            <person name="Ogata H."/>
        </authorList>
    </citation>
    <scope>NUCLEOTIDE SEQUENCE [LARGE SCALE GENOMIC DNA]</scope>
</reference>
<dbReference type="Gene3D" id="3.40.50.300">
    <property type="entry name" value="P-loop containing nucleotide triphosphate hydrolases"/>
    <property type="match status" value="1"/>
</dbReference>
<name>A0A9W7L8T9_9STRA</name>
<dbReference type="GO" id="GO:0016020">
    <property type="term" value="C:membrane"/>
    <property type="evidence" value="ECO:0007669"/>
    <property type="project" value="UniProtKB-SubCell"/>
</dbReference>
<feature type="region of interest" description="Disordered" evidence="8">
    <location>
        <begin position="597"/>
        <end position="666"/>
    </location>
</feature>
<evidence type="ECO:0000256" key="9">
    <source>
        <dbReference type="SAM" id="Phobius"/>
    </source>
</evidence>
<feature type="transmembrane region" description="Helical" evidence="9">
    <location>
        <begin position="836"/>
        <end position="860"/>
    </location>
</feature>
<feature type="compositionally biased region" description="Gly residues" evidence="8">
    <location>
        <begin position="599"/>
        <end position="609"/>
    </location>
</feature>
<dbReference type="GO" id="GO:0140359">
    <property type="term" value="F:ABC-type transporter activity"/>
    <property type="evidence" value="ECO:0007669"/>
    <property type="project" value="InterPro"/>
</dbReference>
<evidence type="ECO:0000259" key="10">
    <source>
        <dbReference type="PROSITE" id="PS50893"/>
    </source>
</evidence>
<dbReference type="InterPro" id="IPR043926">
    <property type="entry name" value="ABCG_dom"/>
</dbReference>
<keyword evidence="3 9" id="KW-0812">Transmembrane</keyword>
<dbReference type="InterPro" id="IPR017871">
    <property type="entry name" value="ABC_transporter-like_CS"/>
</dbReference>
<dbReference type="Pfam" id="PF19055">
    <property type="entry name" value="ABC2_membrane_7"/>
    <property type="match status" value="2"/>
</dbReference>
<protein>
    <recommendedName>
        <fullName evidence="10">ABC transporter domain-containing protein</fullName>
    </recommendedName>
</protein>
<dbReference type="InterPro" id="IPR050352">
    <property type="entry name" value="ABCG_transporters"/>
</dbReference>
<proteinExistence type="predicted"/>
<dbReference type="PANTHER" id="PTHR48041:SF91">
    <property type="entry name" value="ABC TRANSPORTER G FAMILY MEMBER 28"/>
    <property type="match status" value="1"/>
</dbReference>
<sequence>MAEVCDFCSRTTCFEGQYCPGHYAVALNCAPGYYCPDLSTKLPCPAGYYCREASVSPSRCGIFSSCPEMSSYPIDMSLAVILLFIVVGWLVLNSLLFSIRDSGRMMRERKRMIRHEEIQVTMQRPEVKRMGSKIKLNAAGPQVAMLRKSRNLNLGFRELTVDITDGKSTKRIIDNVSGDIRAGRLTAVMGPSGAGKSSFLHVIGGRLRAVGRESKVNISGSVLINGERRSMHSYRRVIGFVPQDDVLHENLSPKESFRLISGLRLPKHYTYRQRKELVNNVLLLLDLEKIRHERIGDTQERGISGGQRKRVNIGIELVADPWMLFLDEPTSGLDSASAQKVVSILRKLADLGLTVVCVLHQPRISIFDLLDDVILLGAGGRLVYSGPRRRAVAYFRTMGFEMGNRVTNPADWLTDVIAGEVKNSAHKDMNGSEDLQSLWYATRQARLQRVSGTSSFTEDTENGIADEVEMKLKKAGMSITKHPRWGAPEKRTLYLKAEEGKMYLVWSSTKEQSALWGVVGGILSMGAETREDMDSIVEIREGLTTKVLERTGVPEKSFLYLSIILKSRTLDLECETAEERDDLLLCLQHHLRRAKRQGVQGGTPGGGGRYARSALPPHTPTFEMMPRRTEKGEGKEGDLETGGVSQESLGSFTEESKNPVRRTDTRFGGVRTMGTVASSEELSNLVDVLESLDSDDDSDDGKIGSRSWSADDDRDYEEFSPRGRKASNFRPPPMIKTTFSSGVGTSGEIGASSPASSKLTPRVTPKGRTKRSSSLSPKQALKGAFKRGSTLGGHLKKRIARRFSAAPQKVENLLDPLSRMNPTFFVQFQAYLKISFLVQSASAVMIDLFLISLSGLALGIVYSNVEESGNEIYSFAMSTLSMGIMSSTSVERYFPSEKQVLIRETSSGTSVRAYFLGKNVAHFPFILVAPVFFAVFYVAFAAPRCSALDLYSGLLAIVWSCTGAGYLLSMTFNNKAQLACTVFPLIATMFAGVNPTLTNLKDTSFIGYAVSTVSYARFATNFFWLKQAEQFDDRLFPNVETTTVDHGYDSLTGGGCLACLWAIGLLLRVLAFFKIRALKNSHVFKS</sequence>
<evidence type="ECO:0000256" key="2">
    <source>
        <dbReference type="ARBA" id="ARBA00022448"/>
    </source>
</evidence>